<name>A0AAW1NSI9_9CHLO</name>
<evidence type="ECO:0000256" key="1">
    <source>
        <dbReference type="SAM" id="Phobius"/>
    </source>
</evidence>
<organism evidence="2 3">
    <name type="scientific">Symbiochloris irregularis</name>
    <dbReference type="NCBI Taxonomy" id="706552"/>
    <lineage>
        <taxon>Eukaryota</taxon>
        <taxon>Viridiplantae</taxon>
        <taxon>Chlorophyta</taxon>
        <taxon>core chlorophytes</taxon>
        <taxon>Trebouxiophyceae</taxon>
        <taxon>Trebouxiales</taxon>
        <taxon>Trebouxiaceae</taxon>
        <taxon>Symbiochloris</taxon>
    </lineage>
</organism>
<keyword evidence="1" id="KW-0472">Membrane</keyword>
<keyword evidence="1" id="KW-0812">Transmembrane</keyword>
<comment type="caution">
    <text evidence="2">The sequence shown here is derived from an EMBL/GenBank/DDBJ whole genome shotgun (WGS) entry which is preliminary data.</text>
</comment>
<evidence type="ECO:0000313" key="2">
    <source>
        <dbReference type="EMBL" id="KAK9793165.1"/>
    </source>
</evidence>
<reference evidence="2 3" key="1">
    <citation type="journal article" date="2024" name="Nat. Commun.">
        <title>Phylogenomics reveals the evolutionary origins of lichenization in chlorophyte algae.</title>
        <authorList>
            <person name="Puginier C."/>
            <person name="Libourel C."/>
            <person name="Otte J."/>
            <person name="Skaloud P."/>
            <person name="Haon M."/>
            <person name="Grisel S."/>
            <person name="Petersen M."/>
            <person name="Berrin J.G."/>
            <person name="Delaux P.M."/>
            <person name="Dal Grande F."/>
            <person name="Keller J."/>
        </authorList>
    </citation>
    <scope>NUCLEOTIDE SEQUENCE [LARGE SCALE GENOMIC DNA]</scope>
    <source>
        <strain evidence="2 3">SAG 2036</strain>
    </source>
</reference>
<sequence>MWQIQHELNYSRHEGIKLRGHLCESTCCLLSIMMANRRVLSMFASLLAVRAWAVVADQMRMDIGFNIQICDALSWLVVLVAWVRKTPDGRPYGILMDLAVYWGLAVAPAAFAGWLLEVQARNSFLARHRNTRPVARDE</sequence>
<gene>
    <name evidence="2" type="ORF">WJX73_000795</name>
</gene>
<dbReference type="Proteomes" id="UP001465755">
    <property type="component" value="Unassembled WGS sequence"/>
</dbReference>
<keyword evidence="3" id="KW-1185">Reference proteome</keyword>
<keyword evidence="1" id="KW-1133">Transmembrane helix</keyword>
<protein>
    <submittedName>
        <fullName evidence="2">Uncharacterized protein</fullName>
    </submittedName>
</protein>
<proteinExistence type="predicted"/>
<evidence type="ECO:0000313" key="3">
    <source>
        <dbReference type="Proteomes" id="UP001465755"/>
    </source>
</evidence>
<feature type="transmembrane region" description="Helical" evidence="1">
    <location>
        <begin position="95"/>
        <end position="116"/>
    </location>
</feature>
<dbReference type="AlphaFoldDB" id="A0AAW1NSI9"/>
<accession>A0AAW1NSI9</accession>
<feature type="transmembrane region" description="Helical" evidence="1">
    <location>
        <begin position="63"/>
        <end position="83"/>
    </location>
</feature>
<dbReference type="EMBL" id="JALJOQ010000154">
    <property type="protein sequence ID" value="KAK9793165.1"/>
    <property type="molecule type" value="Genomic_DNA"/>
</dbReference>
<feature type="transmembrane region" description="Helical" evidence="1">
    <location>
        <begin position="39"/>
        <end position="57"/>
    </location>
</feature>